<keyword evidence="1" id="KW-0547">Nucleotide-binding</keyword>
<dbReference type="Gene3D" id="3.40.50.12780">
    <property type="entry name" value="N-terminal domain of ligase-like"/>
    <property type="match status" value="1"/>
</dbReference>
<name>A0A2A9MEF2_BESBE</name>
<dbReference type="EMBL" id="NWUJ01000007">
    <property type="protein sequence ID" value="PFH34007.1"/>
    <property type="molecule type" value="Genomic_DNA"/>
</dbReference>
<dbReference type="InterPro" id="IPR020845">
    <property type="entry name" value="AMP-binding_CS"/>
</dbReference>
<accession>A0A2A9MEF2</accession>
<keyword evidence="2" id="KW-0067">ATP-binding</keyword>
<evidence type="ECO:0000313" key="4">
    <source>
        <dbReference type="EMBL" id="PFH34007.1"/>
    </source>
</evidence>
<evidence type="ECO:0000313" key="5">
    <source>
        <dbReference type="Proteomes" id="UP000224006"/>
    </source>
</evidence>
<dbReference type="InterPro" id="IPR000873">
    <property type="entry name" value="AMP-dep_synth/lig_dom"/>
</dbReference>
<keyword evidence="5" id="KW-1185">Reference proteome</keyword>
<feature type="domain" description="AMP-dependent synthetase/ligase" evidence="3">
    <location>
        <begin position="142"/>
        <end position="584"/>
    </location>
</feature>
<dbReference type="OrthoDB" id="10253869at2759"/>
<dbReference type="VEuPathDB" id="ToxoDB:BESB_071590"/>
<dbReference type="GO" id="GO:0005524">
    <property type="term" value="F:ATP binding"/>
    <property type="evidence" value="ECO:0007669"/>
    <property type="project" value="UniProtKB-KW"/>
</dbReference>
<evidence type="ECO:0000256" key="2">
    <source>
        <dbReference type="ARBA" id="ARBA00022840"/>
    </source>
</evidence>
<dbReference type="SUPFAM" id="SSF56801">
    <property type="entry name" value="Acetyl-CoA synthetase-like"/>
    <property type="match status" value="1"/>
</dbReference>
<proteinExistence type="predicted"/>
<dbReference type="GO" id="GO:0004467">
    <property type="term" value="F:long-chain fatty acid-CoA ligase activity"/>
    <property type="evidence" value="ECO:0007669"/>
    <property type="project" value="TreeGrafter"/>
</dbReference>
<comment type="caution">
    <text evidence="4">The sequence shown here is derived from an EMBL/GenBank/DDBJ whole genome shotgun (WGS) entry which is preliminary data.</text>
</comment>
<dbReference type="GO" id="GO:0016020">
    <property type="term" value="C:membrane"/>
    <property type="evidence" value="ECO:0007669"/>
    <property type="project" value="TreeGrafter"/>
</dbReference>
<organism evidence="4 5">
    <name type="scientific">Besnoitia besnoiti</name>
    <name type="common">Apicomplexan protozoan</name>
    <dbReference type="NCBI Taxonomy" id="94643"/>
    <lineage>
        <taxon>Eukaryota</taxon>
        <taxon>Sar</taxon>
        <taxon>Alveolata</taxon>
        <taxon>Apicomplexa</taxon>
        <taxon>Conoidasida</taxon>
        <taxon>Coccidia</taxon>
        <taxon>Eucoccidiorida</taxon>
        <taxon>Eimeriorina</taxon>
        <taxon>Sarcocystidae</taxon>
        <taxon>Besnoitia</taxon>
    </lineage>
</organism>
<dbReference type="InterPro" id="IPR042099">
    <property type="entry name" value="ANL_N_sf"/>
</dbReference>
<dbReference type="GeneID" id="40312085"/>
<dbReference type="Pfam" id="PF00501">
    <property type="entry name" value="AMP-binding"/>
    <property type="match status" value="1"/>
</dbReference>
<sequence>MALHYAYPVGLSRPGESAIWRSPKYEEATAPEPLEPSGAYVTTLDLTPSGGADFPAGASPPRAGWWESVYGVFRVGKSVAGGQARCMGVRPSPEDKAFVYWTFEEADEKARLFGSGLSQLLKEGVISVETFPDEARNGGKFANVGILLHSRREWIIADLGTGAYPPLTSVTLHYTFPPDHMKAILGEARVSTLVTDVGQLKVLSGLQPELPVLKGLILVDLAEELARLEREKNTEENAAFLKLVEDLRGKGLQVFDFEDIIEKGRKAYLPPILQQDPERIFTIVYTSGTTGNPKGVMMSNRNFVREIQGCLLINDYTLQLDDDFLHFALLPLSHVFERMVEYVAYGFGASVAYFSRKKELLADDWRYANPSCLIMVPRVAAVLLDSIESQMQQLPFYKRAVLNFAINRKLQARRAFLASAQGGVAAAGSSSVSASKFSSTSLACKSVDGALSACGGALPASPPLRNFWYDRLLGASTTLQTRLFGQAGRIRFLLSGGGKLNPDVQEKLEAYLATSFIQGWGMTETSGAGCWQARTGDGLLDNAGGPNSVMEMKLRSWEQYDATRSERPQGELLVRGENVFEGYFRQKDMTAEAFVWDDAASGGSGGGAGAAWRERWLATGDIVEIQPNGSMKIIDRKKSLIKLAQGEYLQTEKLESIYGRSKYVDNIFVHGYDFQSYPVAVVVPNRSAVMAWAAKRRGDEGAEPQPAAAAAPVSDEALAPVLRDPALRKEILDDLARLAADANLLGFEKVKNVYLTVDVWTPDNSMLTPTFKIKRAVMTRKYRDNMNKLYEELREGA</sequence>
<dbReference type="RefSeq" id="XP_029218016.1">
    <property type="nucleotide sequence ID" value="XM_029365532.1"/>
</dbReference>
<evidence type="ECO:0000259" key="3">
    <source>
        <dbReference type="Pfam" id="PF00501"/>
    </source>
</evidence>
<evidence type="ECO:0000256" key="1">
    <source>
        <dbReference type="ARBA" id="ARBA00022741"/>
    </source>
</evidence>
<dbReference type="KEGG" id="bbes:BESB_071590"/>
<dbReference type="AlphaFoldDB" id="A0A2A9MEF2"/>
<dbReference type="PROSITE" id="PS00455">
    <property type="entry name" value="AMP_BINDING"/>
    <property type="match status" value="1"/>
</dbReference>
<gene>
    <name evidence="4" type="ORF">BESB_071590</name>
</gene>
<dbReference type="PANTHER" id="PTHR43272:SF33">
    <property type="entry name" value="AMP-BINDING DOMAIN-CONTAINING PROTEIN-RELATED"/>
    <property type="match status" value="1"/>
</dbReference>
<reference evidence="4 5" key="1">
    <citation type="submission" date="2017-09" db="EMBL/GenBank/DDBJ databases">
        <title>Genome sequencing of Besnoitia besnoiti strain Bb-Ger1.</title>
        <authorList>
            <person name="Schares G."/>
            <person name="Venepally P."/>
            <person name="Lorenzi H.A."/>
        </authorList>
    </citation>
    <scope>NUCLEOTIDE SEQUENCE [LARGE SCALE GENOMIC DNA]</scope>
    <source>
        <strain evidence="4 5">Bb-Ger1</strain>
    </source>
</reference>
<dbReference type="GO" id="GO:0005783">
    <property type="term" value="C:endoplasmic reticulum"/>
    <property type="evidence" value="ECO:0007669"/>
    <property type="project" value="TreeGrafter"/>
</dbReference>
<dbReference type="STRING" id="94643.A0A2A9MEF2"/>
<protein>
    <submittedName>
        <fullName evidence="4">AMP-binding enzyme domain-containing protein</fullName>
    </submittedName>
</protein>
<dbReference type="Proteomes" id="UP000224006">
    <property type="component" value="Unassembled WGS sequence"/>
</dbReference>
<dbReference type="PANTHER" id="PTHR43272">
    <property type="entry name" value="LONG-CHAIN-FATTY-ACID--COA LIGASE"/>
    <property type="match status" value="1"/>
</dbReference>